<feature type="chain" id="PRO_5013236283" description="Lipoprotein" evidence="1">
    <location>
        <begin position="26"/>
        <end position="202"/>
    </location>
</feature>
<dbReference type="OrthoDB" id="5512641at2"/>
<sequence>MHPVKSTASLAVALLLSACGGPATAESLGTATDSAALTSAFSQGCTFSMTYQQTSSTSHPPLFEPVITRQASSTCPWPSASVVLAGSYSEPGLSIAANDLGVAVSYTYKYSPSGSSGVYLELRHLTPDTLSVVRSTTLYAHDAFRFSKVYRGELSLLADGSTLQVQGTKEGTIPFESGNGSNYIATYPDFFTSTTTPTVVAY</sequence>
<feature type="signal peptide" evidence="1">
    <location>
        <begin position="1"/>
        <end position="25"/>
    </location>
</feature>
<reference evidence="2 3" key="1">
    <citation type="submission" date="2017-06" db="EMBL/GenBank/DDBJ databases">
        <authorList>
            <person name="Kim H.J."/>
            <person name="Triplett B.A."/>
        </authorList>
    </citation>
    <scope>NUCLEOTIDE SEQUENCE [LARGE SCALE GENOMIC DNA]</scope>
    <source>
        <strain evidence="2 3">DSM 14713</strain>
    </source>
</reference>
<dbReference type="RefSeq" id="WP_095977837.1">
    <property type="nucleotide sequence ID" value="NZ_CP022163.1"/>
</dbReference>
<evidence type="ECO:0000313" key="3">
    <source>
        <dbReference type="Proteomes" id="UP000217289"/>
    </source>
</evidence>
<organism evidence="2 3">
    <name type="scientific">Melittangium boletus DSM 14713</name>
    <dbReference type="NCBI Taxonomy" id="1294270"/>
    <lineage>
        <taxon>Bacteria</taxon>
        <taxon>Pseudomonadati</taxon>
        <taxon>Myxococcota</taxon>
        <taxon>Myxococcia</taxon>
        <taxon>Myxococcales</taxon>
        <taxon>Cystobacterineae</taxon>
        <taxon>Archangiaceae</taxon>
        <taxon>Melittangium</taxon>
    </lineage>
</organism>
<protein>
    <recommendedName>
        <fullName evidence="4">Lipoprotein</fullName>
    </recommendedName>
</protein>
<keyword evidence="3" id="KW-1185">Reference proteome</keyword>
<dbReference type="Proteomes" id="UP000217289">
    <property type="component" value="Chromosome"/>
</dbReference>
<dbReference type="PROSITE" id="PS51257">
    <property type="entry name" value="PROKAR_LIPOPROTEIN"/>
    <property type="match status" value="1"/>
</dbReference>
<name>A0A250IBM8_9BACT</name>
<dbReference type="AlphaFoldDB" id="A0A250IBM8"/>
<accession>A0A250IBM8</accession>
<keyword evidence="1" id="KW-0732">Signal</keyword>
<evidence type="ECO:0008006" key="4">
    <source>
        <dbReference type="Google" id="ProtNLM"/>
    </source>
</evidence>
<proteinExistence type="predicted"/>
<gene>
    <name evidence="2" type="ORF">MEBOL_002698</name>
</gene>
<evidence type="ECO:0000256" key="1">
    <source>
        <dbReference type="SAM" id="SignalP"/>
    </source>
</evidence>
<dbReference type="EMBL" id="CP022163">
    <property type="protein sequence ID" value="ATB29249.1"/>
    <property type="molecule type" value="Genomic_DNA"/>
</dbReference>
<dbReference type="KEGG" id="mbd:MEBOL_002698"/>
<evidence type="ECO:0000313" key="2">
    <source>
        <dbReference type="EMBL" id="ATB29249.1"/>
    </source>
</evidence>